<evidence type="ECO:0000256" key="2">
    <source>
        <dbReference type="SAM" id="Phobius"/>
    </source>
</evidence>
<protein>
    <submittedName>
        <fullName evidence="3">Chromosome segregation ATPase</fullName>
    </submittedName>
</protein>
<reference evidence="3 4" key="1">
    <citation type="submission" date="2020-08" db="EMBL/GenBank/DDBJ databases">
        <title>Genomic Encyclopedia of Type Strains, Phase IV (KMG-IV): sequencing the most valuable type-strain genomes for metagenomic binning, comparative biology and taxonomic classification.</title>
        <authorList>
            <person name="Goeker M."/>
        </authorList>
    </citation>
    <scope>NUCLEOTIDE SEQUENCE [LARGE SCALE GENOMIC DNA]</scope>
    <source>
        <strain evidence="3 4">DSM 28760</strain>
    </source>
</reference>
<feature type="transmembrane region" description="Helical" evidence="2">
    <location>
        <begin position="12"/>
        <end position="32"/>
    </location>
</feature>
<dbReference type="Proteomes" id="UP000537592">
    <property type="component" value="Unassembled WGS sequence"/>
</dbReference>
<keyword evidence="2" id="KW-0812">Transmembrane</keyword>
<dbReference type="AlphaFoldDB" id="A0A7W5Z7D1"/>
<comment type="caution">
    <text evidence="3">The sequence shown here is derived from an EMBL/GenBank/DDBJ whole genome shotgun (WGS) entry which is preliminary data.</text>
</comment>
<gene>
    <name evidence="3" type="ORF">FHS81_003448</name>
</gene>
<dbReference type="EMBL" id="JACICC010000016">
    <property type="protein sequence ID" value="MBB3811334.1"/>
    <property type="molecule type" value="Genomic_DNA"/>
</dbReference>
<feature type="coiled-coil region" evidence="1">
    <location>
        <begin position="70"/>
        <end position="157"/>
    </location>
</feature>
<evidence type="ECO:0000313" key="4">
    <source>
        <dbReference type="Proteomes" id="UP000537592"/>
    </source>
</evidence>
<keyword evidence="4" id="KW-1185">Reference proteome</keyword>
<organism evidence="3 4">
    <name type="scientific">Pseudochelatococcus contaminans</name>
    <dbReference type="NCBI Taxonomy" id="1538103"/>
    <lineage>
        <taxon>Bacteria</taxon>
        <taxon>Pseudomonadati</taxon>
        <taxon>Pseudomonadota</taxon>
        <taxon>Alphaproteobacteria</taxon>
        <taxon>Hyphomicrobiales</taxon>
        <taxon>Chelatococcaceae</taxon>
        <taxon>Pseudochelatococcus</taxon>
    </lineage>
</organism>
<sequence length="206" mass="22850">MTARTDVLETALIFAAGFLAAAVLALMILPGVNTRASRLARHRLMAQFPISIEELTAQMDYVRAEGAVEARKLERQLVREREAHARTRGEMGKEDAARSRELLDLREAIERLTAENAELKTVNATVTQDRDEKATTIEKLQVQLTNANVSLNFLRRNSPNAPKPEDIIRENALLRKRIEAVASDLVTLVEARAGDEAKTAEKQPAA</sequence>
<name>A0A7W5Z7D1_9HYPH</name>
<keyword evidence="2" id="KW-0472">Membrane</keyword>
<evidence type="ECO:0000256" key="1">
    <source>
        <dbReference type="SAM" id="Coils"/>
    </source>
</evidence>
<evidence type="ECO:0000313" key="3">
    <source>
        <dbReference type="EMBL" id="MBB3811334.1"/>
    </source>
</evidence>
<keyword evidence="1" id="KW-0175">Coiled coil</keyword>
<keyword evidence="2" id="KW-1133">Transmembrane helix</keyword>
<accession>A0A7W5Z7D1</accession>
<proteinExistence type="predicted"/>
<dbReference type="RefSeq" id="WP_183754697.1">
    <property type="nucleotide sequence ID" value="NZ_JACICC010000016.1"/>
</dbReference>